<dbReference type="CDD" id="cd00446">
    <property type="entry name" value="GrpE"/>
    <property type="match status" value="1"/>
</dbReference>
<dbReference type="SUPFAM" id="SSF51064">
    <property type="entry name" value="Head domain of nucleotide exchange factor GrpE"/>
    <property type="match status" value="1"/>
</dbReference>
<keyword evidence="2 3" id="KW-0143">Chaperone</keyword>
<evidence type="ECO:0000313" key="7">
    <source>
        <dbReference type="EMBL" id="GLC26276.1"/>
    </source>
</evidence>
<dbReference type="GO" id="GO:0042803">
    <property type="term" value="F:protein homodimerization activity"/>
    <property type="evidence" value="ECO:0007669"/>
    <property type="project" value="InterPro"/>
</dbReference>
<dbReference type="Pfam" id="PF01025">
    <property type="entry name" value="GrpE"/>
    <property type="match status" value="1"/>
</dbReference>
<evidence type="ECO:0000256" key="3">
    <source>
        <dbReference type="HAMAP-Rule" id="MF_01151"/>
    </source>
</evidence>
<dbReference type="PANTHER" id="PTHR21237">
    <property type="entry name" value="GRPE PROTEIN"/>
    <property type="match status" value="1"/>
</dbReference>
<sequence length="183" mass="19963">MTAPDQITPDDQPAATTTDAEAGTRADAEAAVGTDDLARQLEEQRDRYLRLAAEYDNHRRRSQRERAEAGGKAQADLVKHLVDALDDLARFAHVDPATTDATTIVEGVAMVERKLLKTLGNAGLQIVDPVDQPFDPALHEALGTEPAQSRDADHLVARVYQPGYVFAGQLLRPARVVVRQYNG</sequence>
<dbReference type="PRINTS" id="PR00773">
    <property type="entry name" value="GRPEPROTEIN"/>
</dbReference>
<comment type="subunit">
    <text evidence="3">Homodimer.</text>
</comment>
<dbReference type="SUPFAM" id="SSF58014">
    <property type="entry name" value="Coiled-coil domain of nucleotide exchange factor GrpE"/>
    <property type="match status" value="1"/>
</dbReference>
<dbReference type="GO" id="GO:0006457">
    <property type="term" value="P:protein folding"/>
    <property type="evidence" value="ECO:0007669"/>
    <property type="project" value="InterPro"/>
</dbReference>
<dbReference type="RefSeq" id="WP_284350734.1">
    <property type="nucleotide sequence ID" value="NZ_BRXS01000004.1"/>
</dbReference>
<dbReference type="Gene3D" id="3.90.20.20">
    <property type="match status" value="1"/>
</dbReference>
<comment type="subcellular location">
    <subcellularLocation>
        <location evidence="3">Cytoplasm</location>
    </subcellularLocation>
</comment>
<keyword evidence="8" id="KW-1185">Reference proteome</keyword>
<accession>A0AA37V785</accession>
<keyword evidence="3" id="KW-0963">Cytoplasm</keyword>
<dbReference type="InterPro" id="IPR013805">
    <property type="entry name" value="GrpE_CC"/>
</dbReference>
<dbReference type="HAMAP" id="MF_01151">
    <property type="entry name" value="GrpE"/>
    <property type="match status" value="1"/>
</dbReference>
<comment type="similarity">
    <text evidence="1 3 5">Belongs to the GrpE family.</text>
</comment>
<name>A0AA37V785_9BACT</name>
<dbReference type="GO" id="GO:0051082">
    <property type="term" value="F:unfolded protein binding"/>
    <property type="evidence" value="ECO:0007669"/>
    <property type="project" value="TreeGrafter"/>
</dbReference>
<dbReference type="GO" id="GO:0005737">
    <property type="term" value="C:cytoplasm"/>
    <property type="evidence" value="ECO:0007669"/>
    <property type="project" value="UniProtKB-SubCell"/>
</dbReference>
<dbReference type="EMBL" id="BRXS01000004">
    <property type="protein sequence ID" value="GLC26276.1"/>
    <property type="molecule type" value="Genomic_DNA"/>
</dbReference>
<comment type="function">
    <text evidence="3 4">Participates actively in the response to hyperosmotic and heat shock by preventing the aggregation of stress-denatured proteins, in association with DnaK and GrpE. It is the nucleotide exchange factor for DnaK and may function as a thermosensor. Unfolded proteins bind initially to DnaJ; upon interaction with the DnaJ-bound protein, DnaK hydrolyzes its bound ATP, resulting in the formation of a stable complex. GrpE releases ADP from DnaK; ATP binding to DnaK triggers the release of the substrate protein, thus completing the reaction cycle. Several rounds of ATP-dependent interactions between DnaJ, DnaK and GrpE are required for fully efficient folding.</text>
</comment>
<organism evidence="7 8">
    <name type="scientific">Roseisolibacter agri</name>
    <dbReference type="NCBI Taxonomy" id="2014610"/>
    <lineage>
        <taxon>Bacteria</taxon>
        <taxon>Pseudomonadati</taxon>
        <taxon>Gemmatimonadota</taxon>
        <taxon>Gemmatimonadia</taxon>
        <taxon>Gemmatimonadales</taxon>
        <taxon>Gemmatimonadaceae</taxon>
        <taxon>Roseisolibacter</taxon>
    </lineage>
</organism>
<evidence type="ECO:0000256" key="6">
    <source>
        <dbReference type="SAM" id="MobiDB-lite"/>
    </source>
</evidence>
<dbReference type="GO" id="GO:0000774">
    <property type="term" value="F:adenyl-nucleotide exchange factor activity"/>
    <property type="evidence" value="ECO:0007669"/>
    <property type="project" value="InterPro"/>
</dbReference>
<dbReference type="InterPro" id="IPR009012">
    <property type="entry name" value="GrpE_head"/>
</dbReference>
<dbReference type="Proteomes" id="UP001161325">
    <property type="component" value="Unassembled WGS sequence"/>
</dbReference>
<evidence type="ECO:0000313" key="8">
    <source>
        <dbReference type="Proteomes" id="UP001161325"/>
    </source>
</evidence>
<keyword evidence="3 4" id="KW-0346">Stress response</keyword>
<dbReference type="Gene3D" id="2.30.22.10">
    <property type="entry name" value="Head domain of nucleotide exchange factor GrpE"/>
    <property type="match status" value="1"/>
</dbReference>
<protein>
    <recommendedName>
        <fullName evidence="3 4">Protein GrpE</fullName>
    </recommendedName>
    <alternativeName>
        <fullName evidence="3">HSP-70 cofactor</fullName>
    </alternativeName>
</protein>
<dbReference type="AlphaFoldDB" id="A0AA37V785"/>
<dbReference type="PANTHER" id="PTHR21237:SF23">
    <property type="entry name" value="GRPE PROTEIN HOMOLOG, MITOCHONDRIAL"/>
    <property type="match status" value="1"/>
</dbReference>
<dbReference type="InterPro" id="IPR000740">
    <property type="entry name" value="GrpE"/>
</dbReference>
<evidence type="ECO:0000256" key="1">
    <source>
        <dbReference type="ARBA" id="ARBA00009054"/>
    </source>
</evidence>
<dbReference type="GO" id="GO:0051087">
    <property type="term" value="F:protein-folding chaperone binding"/>
    <property type="evidence" value="ECO:0007669"/>
    <property type="project" value="InterPro"/>
</dbReference>
<proteinExistence type="inferred from homology"/>
<comment type="caution">
    <text evidence="7">The sequence shown here is derived from an EMBL/GenBank/DDBJ whole genome shotgun (WGS) entry which is preliminary data.</text>
</comment>
<evidence type="ECO:0000256" key="5">
    <source>
        <dbReference type="RuleBase" id="RU004478"/>
    </source>
</evidence>
<evidence type="ECO:0000256" key="2">
    <source>
        <dbReference type="ARBA" id="ARBA00023186"/>
    </source>
</evidence>
<gene>
    <name evidence="3 7" type="primary">grpE</name>
    <name evidence="7" type="ORF">rosag_27890</name>
</gene>
<feature type="region of interest" description="Disordered" evidence="6">
    <location>
        <begin position="1"/>
        <end position="38"/>
    </location>
</feature>
<evidence type="ECO:0000256" key="4">
    <source>
        <dbReference type="RuleBase" id="RU000639"/>
    </source>
</evidence>
<dbReference type="PROSITE" id="PS01071">
    <property type="entry name" value="GRPE"/>
    <property type="match status" value="1"/>
</dbReference>
<reference evidence="7" key="1">
    <citation type="submission" date="2022-08" db="EMBL/GenBank/DDBJ databases">
        <title>Draft genome sequencing of Roseisolibacter agri AW1220.</title>
        <authorList>
            <person name="Tobiishi Y."/>
            <person name="Tonouchi A."/>
        </authorList>
    </citation>
    <scope>NUCLEOTIDE SEQUENCE</scope>
    <source>
        <strain evidence="7">AW1220</strain>
    </source>
</reference>
<feature type="compositionally biased region" description="Low complexity" evidence="6">
    <location>
        <begin position="9"/>
        <end position="21"/>
    </location>
</feature>